<gene>
    <name evidence="2" type="ORF">HF327_016545</name>
</gene>
<protein>
    <recommendedName>
        <fullName evidence="4">Membrane bound FAD containing D-sorbitol dehydrogenase</fullName>
    </recommendedName>
</protein>
<dbReference type="EMBL" id="JABBCQ020000015">
    <property type="protein sequence ID" value="MBI1626104.1"/>
    <property type="molecule type" value="Genomic_DNA"/>
</dbReference>
<dbReference type="Proteomes" id="UP000530032">
    <property type="component" value="Unassembled WGS sequence"/>
</dbReference>
<feature type="signal peptide" evidence="1">
    <location>
        <begin position="1"/>
        <end position="35"/>
    </location>
</feature>
<dbReference type="InterPro" id="IPR006311">
    <property type="entry name" value="TAT_signal"/>
</dbReference>
<accession>A0A843BB21</accession>
<dbReference type="PROSITE" id="PS51318">
    <property type="entry name" value="TAT"/>
    <property type="match status" value="1"/>
</dbReference>
<reference evidence="2" key="1">
    <citation type="submission" date="2020-12" db="EMBL/GenBank/DDBJ databases">
        <title>Comamonas sp. nov., isolated from stream water.</title>
        <authorList>
            <person name="Park K.-H."/>
        </authorList>
    </citation>
    <scope>NUCLEOTIDE SEQUENCE</scope>
    <source>
        <strain evidence="2">EJ-4</strain>
    </source>
</reference>
<evidence type="ECO:0000256" key="1">
    <source>
        <dbReference type="SAM" id="SignalP"/>
    </source>
</evidence>
<keyword evidence="3" id="KW-1185">Reference proteome</keyword>
<dbReference type="Pfam" id="PF12318">
    <property type="entry name" value="FAD-SLDH"/>
    <property type="match status" value="1"/>
</dbReference>
<organism evidence="2 3">
    <name type="scientific">Comamonas suwonensis</name>
    <dbReference type="NCBI Taxonomy" id="2606214"/>
    <lineage>
        <taxon>Bacteria</taxon>
        <taxon>Pseudomonadati</taxon>
        <taxon>Pseudomonadota</taxon>
        <taxon>Betaproteobacteria</taxon>
        <taxon>Burkholderiales</taxon>
        <taxon>Comamonadaceae</taxon>
        <taxon>Comamonas</taxon>
    </lineage>
</organism>
<name>A0A843BB21_9BURK</name>
<sequence length="181" mass="19489">MTSTPQFPTFGLSRRHLLGGALAAGMAQLIPGSWAADAPATGTDSFMALSRYLTERGDLPQAQGARLLAAQNELDGKFKGKLETLWTWIGASQVALAHLNERLKAEQPDLADVPMNVMQLWYQGIAGSGTATRVVAYEHALNADVVADRLRPPSYVYGAYGSWSSNPTTFKLQLITAQPKA</sequence>
<keyword evidence="1" id="KW-0732">Signal</keyword>
<feature type="chain" id="PRO_5032913129" description="Membrane bound FAD containing D-sorbitol dehydrogenase" evidence="1">
    <location>
        <begin position="36"/>
        <end position="181"/>
    </location>
</feature>
<evidence type="ECO:0000313" key="3">
    <source>
        <dbReference type="Proteomes" id="UP000530032"/>
    </source>
</evidence>
<dbReference type="InterPro" id="IPR024651">
    <property type="entry name" value="FAD-SLDH_ssu"/>
</dbReference>
<dbReference type="AlphaFoldDB" id="A0A843BB21"/>
<comment type="caution">
    <text evidence="2">The sequence shown here is derived from an EMBL/GenBank/DDBJ whole genome shotgun (WGS) entry which is preliminary data.</text>
</comment>
<dbReference type="RefSeq" id="WP_198461387.1">
    <property type="nucleotide sequence ID" value="NZ_JABBCQ020000015.1"/>
</dbReference>
<proteinExistence type="predicted"/>
<evidence type="ECO:0000313" key="2">
    <source>
        <dbReference type="EMBL" id="MBI1626104.1"/>
    </source>
</evidence>
<evidence type="ECO:0008006" key="4">
    <source>
        <dbReference type="Google" id="ProtNLM"/>
    </source>
</evidence>